<protein>
    <submittedName>
        <fullName evidence="1">Uncharacterized protein</fullName>
    </submittedName>
</protein>
<keyword evidence="2" id="KW-1185">Reference proteome</keyword>
<dbReference type="EMBL" id="FOLQ01000006">
    <property type="protein sequence ID" value="SFD64928.1"/>
    <property type="molecule type" value="Genomic_DNA"/>
</dbReference>
<name>A0A1I1U5N8_9BACT</name>
<gene>
    <name evidence="1" type="ORF">SAMN05216167_10696</name>
</gene>
<reference evidence="1 2" key="1">
    <citation type="submission" date="2016-10" db="EMBL/GenBank/DDBJ databases">
        <authorList>
            <person name="de Groot N.N."/>
        </authorList>
    </citation>
    <scope>NUCLEOTIDE SEQUENCE [LARGE SCALE GENOMIC DNA]</scope>
    <source>
        <strain evidence="1 2">DSM 26130</strain>
    </source>
</reference>
<evidence type="ECO:0000313" key="2">
    <source>
        <dbReference type="Proteomes" id="UP000198598"/>
    </source>
</evidence>
<organism evidence="1 2">
    <name type="scientific">Spirosoma endophyticum</name>
    <dbReference type="NCBI Taxonomy" id="662367"/>
    <lineage>
        <taxon>Bacteria</taxon>
        <taxon>Pseudomonadati</taxon>
        <taxon>Bacteroidota</taxon>
        <taxon>Cytophagia</taxon>
        <taxon>Cytophagales</taxon>
        <taxon>Cytophagaceae</taxon>
        <taxon>Spirosoma</taxon>
    </lineage>
</organism>
<dbReference type="Proteomes" id="UP000198598">
    <property type="component" value="Unassembled WGS sequence"/>
</dbReference>
<sequence length="56" mass="6406">MYAATSDINTYDRYYYLVFQASTIFESDSNCQLSIKATLMNLNIGYLCPVLTSSYQ</sequence>
<dbReference type="AlphaFoldDB" id="A0A1I1U5N8"/>
<proteinExistence type="predicted"/>
<evidence type="ECO:0000313" key="1">
    <source>
        <dbReference type="EMBL" id="SFD64928.1"/>
    </source>
</evidence>
<accession>A0A1I1U5N8</accession>
<dbReference type="STRING" id="662367.SAMN05216167_10696"/>